<feature type="chain" id="PRO_5039137828" description="TNFR-Cys domain-containing protein" evidence="2">
    <location>
        <begin position="19"/>
        <end position="201"/>
    </location>
</feature>
<comment type="caution">
    <text evidence="4">The sequence shown here is derived from an EMBL/GenBank/DDBJ whole genome shotgun (WGS) entry which is preliminary data.</text>
</comment>
<dbReference type="SUPFAM" id="SSF57586">
    <property type="entry name" value="TNF receptor-like"/>
    <property type="match status" value="2"/>
</dbReference>
<dbReference type="EMBL" id="JAIWYP010000008">
    <property type="protein sequence ID" value="KAH3781495.1"/>
    <property type="molecule type" value="Genomic_DNA"/>
</dbReference>
<dbReference type="PANTHER" id="PTHR46605">
    <property type="entry name" value="TUMOR NECROSIS FACTOR RECEPTOR"/>
    <property type="match status" value="1"/>
</dbReference>
<accession>A0A9D4EKJ6</accession>
<name>A0A9D4EKJ6_DREPO</name>
<evidence type="ECO:0000313" key="5">
    <source>
        <dbReference type="Proteomes" id="UP000828390"/>
    </source>
</evidence>
<dbReference type="InterPro" id="IPR001368">
    <property type="entry name" value="TNFR/NGFR_Cys_rich_reg"/>
</dbReference>
<feature type="domain" description="TNFR-Cys" evidence="3">
    <location>
        <begin position="109"/>
        <end position="148"/>
    </location>
</feature>
<keyword evidence="5" id="KW-1185">Reference proteome</keyword>
<dbReference type="GO" id="GO:0007266">
    <property type="term" value="P:Rho protein signal transduction"/>
    <property type="evidence" value="ECO:0007669"/>
    <property type="project" value="TreeGrafter"/>
</dbReference>
<proteinExistence type="predicted"/>
<dbReference type="PROSITE" id="PS00652">
    <property type="entry name" value="TNFR_NGFR_1"/>
    <property type="match status" value="2"/>
</dbReference>
<dbReference type="PANTHER" id="PTHR46605:SF1">
    <property type="entry name" value="DEATH DOMAIN-CONTAINING MEMBRANE PROTEIN NRADD"/>
    <property type="match status" value="1"/>
</dbReference>
<feature type="disulfide bond" evidence="1">
    <location>
        <begin position="49"/>
        <end position="67"/>
    </location>
</feature>
<evidence type="ECO:0000313" key="4">
    <source>
        <dbReference type="EMBL" id="KAH3781495.1"/>
    </source>
</evidence>
<dbReference type="InterPro" id="IPR052302">
    <property type="entry name" value="Neurotrophin_rcpt-DD"/>
</dbReference>
<dbReference type="GO" id="GO:0005886">
    <property type="term" value="C:plasma membrane"/>
    <property type="evidence" value="ECO:0007669"/>
    <property type="project" value="TreeGrafter"/>
</dbReference>
<feature type="domain" description="TNFR-Cys" evidence="3">
    <location>
        <begin position="27"/>
        <end position="67"/>
    </location>
</feature>
<evidence type="ECO:0000256" key="1">
    <source>
        <dbReference type="PROSITE-ProRule" id="PRU00206"/>
    </source>
</evidence>
<evidence type="ECO:0000256" key="2">
    <source>
        <dbReference type="SAM" id="SignalP"/>
    </source>
</evidence>
<protein>
    <recommendedName>
        <fullName evidence="3">TNFR-Cys domain-containing protein</fullName>
    </recommendedName>
</protein>
<dbReference type="AlphaFoldDB" id="A0A9D4EKJ6"/>
<dbReference type="GO" id="GO:0048406">
    <property type="term" value="F:nerve growth factor binding"/>
    <property type="evidence" value="ECO:0007669"/>
    <property type="project" value="TreeGrafter"/>
</dbReference>
<dbReference type="Proteomes" id="UP000828390">
    <property type="component" value="Unassembled WGS sequence"/>
</dbReference>
<reference evidence="4" key="1">
    <citation type="journal article" date="2019" name="bioRxiv">
        <title>The Genome of the Zebra Mussel, Dreissena polymorpha: A Resource for Invasive Species Research.</title>
        <authorList>
            <person name="McCartney M.A."/>
            <person name="Auch B."/>
            <person name="Kono T."/>
            <person name="Mallez S."/>
            <person name="Zhang Y."/>
            <person name="Obille A."/>
            <person name="Becker A."/>
            <person name="Abrahante J.E."/>
            <person name="Garbe J."/>
            <person name="Badalamenti J.P."/>
            <person name="Herman A."/>
            <person name="Mangelson H."/>
            <person name="Liachko I."/>
            <person name="Sullivan S."/>
            <person name="Sone E.D."/>
            <person name="Koren S."/>
            <person name="Silverstein K.A.T."/>
            <person name="Beckman K.B."/>
            <person name="Gohl D.M."/>
        </authorList>
    </citation>
    <scope>NUCLEOTIDE SEQUENCE</scope>
    <source>
        <strain evidence="4">Duluth1</strain>
        <tissue evidence="4">Whole animal</tissue>
    </source>
</reference>
<evidence type="ECO:0000259" key="3">
    <source>
        <dbReference type="PROSITE" id="PS50050"/>
    </source>
</evidence>
<feature type="domain" description="TNFR-Cys" evidence="3">
    <location>
        <begin position="69"/>
        <end position="107"/>
    </location>
</feature>
<feature type="disulfide bond" evidence="1">
    <location>
        <begin position="28"/>
        <end position="43"/>
    </location>
</feature>
<reference evidence="4" key="2">
    <citation type="submission" date="2020-11" db="EMBL/GenBank/DDBJ databases">
        <authorList>
            <person name="McCartney M.A."/>
            <person name="Auch B."/>
            <person name="Kono T."/>
            <person name="Mallez S."/>
            <person name="Becker A."/>
            <person name="Gohl D.M."/>
            <person name="Silverstein K.A.T."/>
            <person name="Koren S."/>
            <person name="Bechman K.B."/>
            <person name="Herman A."/>
            <person name="Abrahante J.E."/>
            <person name="Garbe J."/>
        </authorList>
    </citation>
    <scope>NUCLEOTIDE SEQUENCE</scope>
    <source>
        <strain evidence="4">Duluth1</strain>
        <tissue evidence="4">Whole animal</tissue>
    </source>
</reference>
<feature type="disulfide bond" evidence="1">
    <location>
        <begin position="130"/>
        <end position="148"/>
    </location>
</feature>
<dbReference type="GO" id="GO:0005035">
    <property type="term" value="F:death receptor activity"/>
    <property type="evidence" value="ECO:0007669"/>
    <property type="project" value="TreeGrafter"/>
</dbReference>
<feature type="repeat" description="TNFR-Cys" evidence="1">
    <location>
        <begin position="69"/>
        <end position="107"/>
    </location>
</feature>
<dbReference type="Pfam" id="PF00020">
    <property type="entry name" value="TNFR_c6"/>
    <property type="match status" value="3"/>
</dbReference>
<organism evidence="4 5">
    <name type="scientific">Dreissena polymorpha</name>
    <name type="common">Zebra mussel</name>
    <name type="synonym">Mytilus polymorpha</name>
    <dbReference type="NCBI Taxonomy" id="45954"/>
    <lineage>
        <taxon>Eukaryota</taxon>
        <taxon>Metazoa</taxon>
        <taxon>Spiralia</taxon>
        <taxon>Lophotrochozoa</taxon>
        <taxon>Mollusca</taxon>
        <taxon>Bivalvia</taxon>
        <taxon>Autobranchia</taxon>
        <taxon>Heteroconchia</taxon>
        <taxon>Euheterodonta</taxon>
        <taxon>Imparidentia</taxon>
        <taxon>Neoheterodontei</taxon>
        <taxon>Myida</taxon>
        <taxon>Dreissenoidea</taxon>
        <taxon>Dreissenidae</taxon>
        <taxon>Dreissena</taxon>
    </lineage>
</organism>
<feature type="disulfide bond" evidence="1">
    <location>
        <begin position="46"/>
        <end position="59"/>
    </location>
</feature>
<dbReference type="GO" id="GO:0015026">
    <property type="term" value="F:coreceptor activity"/>
    <property type="evidence" value="ECO:0007669"/>
    <property type="project" value="TreeGrafter"/>
</dbReference>
<comment type="caution">
    <text evidence="1">Lacks conserved residue(s) required for the propagation of feature annotation.</text>
</comment>
<feature type="disulfide bond" evidence="1">
    <location>
        <begin position="127"/>
        <end position="140"/>
    </location>
</feature>
<keyword evidence="2" id="KW-0732">Signal</keyword>
<sequence length="201" mass="22742">MIFLCVVTVHICFKWTYALVPYINVRRCPYRSFYDASGSEGNCRACKICSKGYQTREPCSANFDTVCEACSPGTYNDVIGGTCMACSACVSGEYVRNRCKPHKDTKCRRCPRHTFSLNGNFSVCRQCKRCNKHEKQLLPCKRKHDRVCGGCKKGYFRFFGGGCLRCSKCLNKNSAVVRECANQKQNEPDQVCWPVAINNET</sequence>
<feature type="signal peptide" evidence="2">
    <location>
        <begin position="1"/>
        <end position="18"/>
    </location>
</feature>
<gene>
    <name evidence="4" type="ORF">DPMN_159325</name>
</gene>
<feature type="repeat" description="TNFR-Cys" evidence="1">
    <location>
        <begin position="27"/>
        <end position="67"/>
    </location>
</feature>
<dbReference type="Gene3D" id="2.10.50.10">
    <property type="entry name" value="Tumor Necrosis Factor Receptor, subunit A, domain 2"/>
    <property type="match status" value="3"/>
</dbReference>
<feature type="repeat" description="TNFR-Cys" evidence="1">
    <location>
        <begin position="109"/>
        <end position="148"/>
    </location>
</feature>
<dbReference type="PROSITE" id="PS50050">
    <property type="entry name" value="TNFR_NGFR_2"/>
    <property type="match status" value="3"/>
</dbReference>
<dbReference type="GO" id="GO:0009986">
    <property type="term" value="C:cell surface"/>
    <property type="evidence" value="ECO:0007669"/>
    <property type="project" value="TreeGrafter"/>
</dbReference>
<dbReference type="SMART" id="SM00208">
    <property type="entry name" value="TNFR"/>
    <property type="match status" value="4"/>
</dbReference>
<feature type="disulfide bond" evidence="1">
    <location>
        <begin position="86"/>
        <end position="99"/>
    </location>
</feature>
<feature type="disulfide bond" evidence="1">
    <location>
        <begin position="89"/>
        <end position="107"/>
    </location>
</feature>
<keyword evidence="1" id="KW-1015">Disulfide bond</keyword>